<evidence type="ECO:0000259" key="2">
    <source>
        <dbReference type="Pfam" id="PF03184"/>
    </source>
</evidence>
<feature type="region of interest" description="Disordered" evidence="1">
    <location>
        <begin position="220"/>
        <end position="263"/>
    </location>
</feature>
<evidence type="ECO:0000313" key="4">
    <source>
        <dbReference type="Proteomes" id="UP000292340"/>
    </source>
</evidence>
<dbReference type="Pfam" id="PF03184">
    <property type="entry name" value="DDE_1"/>
    <property type="match status" value="1"/>
</dbReference>
<dbReference type="GO" id="GO:0003676">
    <property type="term" value="F:nucleic acid binding"/>
    <property type="evidence" value="ECO:0007669"/>
    <property type="project" value="InterPro"/>
</dbReference>
<gene>
    <name evidence="3" type="ORF">AA0115_g13097</name>
</gene>
<reference evidence="3" key="2">
    <citation type="journal article" date="2019" name="bioRxiv">
        <title>Genomics, evolutionary history and diagnostics of the Alternaria alternata species group including apple and Asian pear pathotypes.</title>
        <authorList>
            <person name="Armitage A.D."/>
            <person name="Cockerton H.M."/>
            <person name="Sreenivasaprasad S."/>
            <person name="Woodhall J.W."/>
            <person name="Lane C.R."/>
            <person name="Harrison R.J."/>
            <person name="Clarkson J.P."/>
        </authorList>
    </citation>
    <scope>NUCLEOTIDE SEQUENCE</scope>
    <source>
        <strain evidence="3">FERA 1164</strain>
    </source>
</reference>
<dbReference type="EMBL" id="PDXB01000177">
    <property type="protein sequence ID" value="RYN15431.1"/>
    <property type="molecule type" value="Genomic_DNA"/>
</dbReference>
<proteinExistence type="predicted"/>
<dbReference type="AlphaFoldDB" id="A0AB37VX30"/>
<name>A0AB37VX30_9PLEO</name>
<evidence type="ECO:0000256" key="1">
    <source>
        <dbReference type="SAM" id="MobiDB-lite"/>
    </source>
</evidence>
<feature type="domain" description="DDE-1" evidence="2">
    <location>
        <begin position="8"/>
        <end position="82"/>
    </location>
</feature>
<dbReference type="InterPro" id="IPR004875">
    <property type="entry name" value="DDE_SF_endonuclease_dom"/>
</dbReference>
<protein>
    <recommendedName>
        <fullName evidence="2">DDE-1 domain-containing protein</fullName>
    </recommendedName>
</protein>
<accession>A0AB37VX30</accession>
<reference evidence="3" key="1">
    <citation type="submission" date="2017-10" db="EMBL/GenBank/DDBJ databases">
        <authorList>
            <person name="Armitage A.D."/>
            <person name="Barbara D.J."/>
            <person name="Woodhall J.W."/>
            <person name="Sreenivasaprasad S."/>
            <person name="Lane C.R."/>
            <person name="Clarkson J.P."/>
            <person name="Harrison R.J."/>
        </authorList>
    </citation>
    <scope>NUCLEOTIDE SEQUENCE</scope>
    <source>
        <strain evidence="3">FERA 1164</strain>
    </source>
</reference>
<dbReference type="Proteomes" id="UP000292340">
    <property type="component" value="Unassembled WGS sequence"/>
</dbReference>
<feature type="non-terminal residue" evidence="3">
    <location>
        <position position="1"/>
    </location>
</feature>
<comment type="caution">
    <text evidence="3">The sequence shown here is derived from an EMBL/GenBank/DDBJ whole genome shotgun (WGS) entry which is preliminary data.</text>
</comment>
<sequence>TLEILEFCLTNNIILCRLPSHTSHKLQPCDVGPFAPLKTAYRDQVERLNRGGIDIVGKEHFTYLYSPARDTALTKRNIRAGWAATGLYPFNPERVLKDIPRPPVEVIIPEATLASTSAADIVLQTPITPVTPVTAEALTSLHNVIKQDTNVPDETRGRIQKLANAAQISFAERALLKDRNRFLFKINNEAKARRSTRSIVLGKAKVMSFEDLEEAKVRRAEKDKAAAQKGQRGRKRKEPASEVLPPSNKVARTGGVIASDNSPATSWRIPVAKMY</sequence>
<organism evidence="3 4">
    <name type="scientific">Alternaria tenuissima</name>
    <dbReference type="NCBI Taxonomy" id="119927"/>
    <lineage>
        <taxon>Eukaryota</taxon>
        <taxon>Fungi</taxon>
        <taxon>Dikarya</taxon>
        <taxon>Ascomycota</taxon>
        <taxon>Pezizomycotina</taxon>
        <taxon>Dothideomycetes</taxon>
        <taxon>Pleosporomycetidae</taxon>
        <taxon>Pleosporales</taxon>
        <taxon>Pleosporineae</taxon>
        <taxon>Pleosporaceae</taxon>
        <taxon>Alternaria</taxon>
        <taxon>Alternaria sect. Alternaria</taxon>
        <taxon>Alternaria alternata complex</taxon>
    </lineage>
</organism>
<evidence type="ECO:0000313" key="3">
    <source>
        <dbReference type="EMBL" id="RYN15431.1"/>
    </source>
</evidence>